<dbReference type="AlphaFoldDB" id="A0A0F9IF53"/>
<comment type="caution">
    <text evidence="1">The sequence shown here is derived from an EMBL/GenBank/DDBJ whole genome shotgun (WGS) entry which is preliminary data.</text>
</comment>
<reference evidence="1" key="1">
    <citation type="journal article" date="2015" name="Nature">
        <title>Complex archaea that bridge the gap between prokaryotes and eukaryotes.</title>
        <authorList>
            <person name="Spang A."/>
            <person name="Saw J.H."/>
            <person name="Jorgensen S.L."/>
            <person name="Zaremba-Niedzwiedzka K."/>
            <person name="Martijn J."/>
            <person name="Lind A.E."/>
            <person name="van Eijk R."/>
            <person name="Schleper C."/>
            <person name="Guy L."/>
            <person name="Ettema T.J."/>
        </authorList>
    </citation>
    <scope>NUCLEOTIDE SEQUENCE</scope>
</reference>
<name>A0A0F9IF53_9ZZZZ</name>
<proteinExistence type="predicted"/>
<evidence type="ECO:0000313" key="1">
    <source>
        <dbReference type="EMBL" id="KKL92425.1"/>
    </source>
</evidence>
<accession>A0A0F9IF53</accession>
<gene>
    <name evidence="1" type="ORF">LCGC14_1884800</name>
</gene>
<feature type="non-terminal residue" evidence="1">
    <location>
        <position position="285"/>
    </location>
</feature>
<organism evidence="1">
    <name type="scientific">marine sediment metagenome</name>
    <dbReference type="NCBI Taxonomy" id="412755"/>
    <lineage>
        <taxon>unclassified sequences</taxon>
        <taxon>metagenomes</taxon>
        <taxon>ecological metagenomes</taxon>
    </lineage>
</organism>
<protein>
    <submittedName>
        <fullName evidence="1">Uncharacterized protein</fullName>
    </submittedName>
</protein>
<sequence>MVLVSSAQTDKLSLLEQATQPQDIAPSVLEPVSSATTQRLSLLEQATQPTPVSPGVEPSLAGTIAAQIPELPTPAPGPERAVVVADTIRDLVFGAAKFASDAFVGAFNLTFGSANAIPLAQTPEEEAALRAEGFRVIETMEQRHQQQTAIALTASVAGGGAIGAALKAIPQEVIRRTIASTGAGALFGATRPKGEEESLLGAVVADAVIFGGLGLAGSLWARKTRPPPLNLSDDILTRAARTTSVVGENYGKAVAEEAKEISRLMTSRVASEAPLVQRISVPGVG</sequence>
<dbReference type="EMBL" id="LAZR01019466">
    <property type="protein sequence ID" value="KKL92425.1"/>
    <property type="molecule type" value="Genomic_DNA"/>
</dbReference>